<dbReference type="InterPro" id="IPR013078">
    <property type="entry name" value="His_Pase_superF_clade-1"/>
</dbReference>
<accession>A0A399EK34</accession>
<dbReference type="SUPFAM" id="SSF53254">
    <property type="entry name" value="Phosphoglycerate mutase-like"/>
    <property type="match status" value="1"/>
</dbReference>
<dbReference type="Gene3D" id="3.40.50.1240">
    <property type="entry name" value="Phosphoglycerate mutase-like"/>
    <property type="match status" value="1"/>
</dbReference>
<comment type="caution">
    <text evidence="1">The sequence shown here is derived from an EMBL/GenBank/DDBJ whole genome shotgun (WGS) entry which is preliminary data.</text>
</comment>
<gene>
    <name evidence="1" type="ORF">Mlute_01919</name>
</gene>
<protein>
    <submittedName>
        <fullName evidence="1">Phosphohistidine phosphatase SixA</fullName>
    </submittedName>
</protein>
<evidence type="ECO:0000313" key="1">
    <source>
        <dbReference type="EMBL" id="RIH84308.1"/>
    </source>
</evidence>
<evidence type="ECO:0000313" key="2">
    <source>
        <dbReference type="Proteomes" id="UP000265800"/>
    </source>
</evidence>
<organism evidence="1 2">
    <name type="scientific">Meiothermus luteus</name>
    <dbReference type="NCBI Taxonomy" id="2026184"/>
    <lineage>
        <taxon>Bacteria</taxon>
        <taxon>Thermotogati</taxon>
        <taxon>Deinococcota</taxon>
        <taxon>Deinococci</taxon>
        <taxon>Thermales</taxon>
        <taxon>Thermaceae</taxon>
        <taxon>Meiothermus</taxon>
    </lineage>
</organism>
<dbReference type="OrthoDB" id="194934at2"/>
<proteinExistence type="predicted"/>
<dbReference type="RefSeq" id="WP_119360493.1">
    <property type="nucleotide sequence ID" value="NZ_QWKZ01000063.1"/>
</dbReference>
<dbReference type="NCBIfam" id="TIGR00249">
    <property type="entry name" value="sixA"/>
    <property type="match status" value="1"/>
</dbReference>
<sequence>MELYLVRHAIALEAAPGQPDEARPLSEEGKEKFRAAVRGLKRLGVCFDRIYHSPKLRAVQTAELLTPLLEEGQTQVTPHLAEPPSEALLNTLEGSSVALVGHEPWLSSLCAWLLVGSPQGESFPFKKGGVAHLEGHPRPGQMRLLGFWSPRLLRKLA</sequence>
<dbReference type="SMART" id="SM00855">
    <property type="entry name" value="PGAM"/>
    <property type="match status" value="1"/>
</dbReference>
<dbReference type="CDD" id="cd07067">
    <property type="entry name" value="HP_PGM_like"/>
    <property type="match status" value="1"/>
</dbReference>
<dbReference type="Pfam" id="PF00300">
    <property type="entry name" value="His_Phos_1"/>
    <property type="match status" value="1"/>
</dbReference>
<name>A0A399EK34_9DEIN</name>
<dbReference type="GO" id="GO:0101006">
    <property type="term" value="F:protein histidine phosphatase activity"/>
    <property type="evidence" value="ECO:0007669"/>
    <property type="project" value="InterPro"/>
</dbReference>
<dbReference type="AlphaFoldDB" id="A0A399EK34"/>
<dbReference type="EMBL" id="QWKZ01000063">
    <property type="protein sequence ID" value="RIH84308.1"/>
    <property type="molecule type" value="Genomic_DNA"/>
</dbReference>
<dbReference type="InterPro" id="IPR004449">
    <property type="entry name" value="SixA"/>
</dbReference>
<keyword evidence="2" id="KW-1185">Reference proteome</keyword>
<dbReference type="GO" id="GO:0005737">
    <property type="term" value="C:cytoplasm"/>
    <property type="evidence" value="ECO:0007669"/>
    <property type="project" value="InterPro"/>
</dbReference>
<dbReference type="InterPro" id="IPR029033">
    <property type="entry name" value="His_PPase_superfam"/>
</dbReference>
<reference evidence="1 2" key="1">
    <citation type="submission" date="2018-08" db="EMBL/GenBank/DDBJ databases">
        <title>Meiothermus luteus KCTC 52599 genome sequencing project.</title>
        <authorList>
            <person name="Da Costa M.S."/>
            <person name="Albuquerque L."/>
            <person name="Raposo P."/>
            <person name="Froufe H.J.C."/>
            <person name="Barroso C.S."/>
            <person name="Egas C."/>
        </authorList>
    </citation>
    <scope>NUCLEOTIDE SEQUENCE [LARGE SCALE GENOMIC DNA]</scope>
    <source>
        <strain evidence="1 2">KCTC 52599</strain>
    </source>
</reference>
<dbReference type="Proteomes" id="UP000265800">
    <property type="component" value="Unassembled WGS sequence"/>
</dbReference>